<name>A0A1I7IN90_9FLAO</name>
<proteinExistence type="predicted"/>
<sequence>MIRKILTISMLATSVLITTSCENDDDDTPLDIDTTPASTALMSGTWRITNFEEDGVNKTINFEGYNFTFNEGNMVAVDGNNQVYEGSWSVVADDDYDTPPDTNIDLNIYFSSPVSFRDLNDDWDILSITDTTIEVGDIEDDEPSDYLTFEKN</sequence>
<dbReference type="OrthoDB" id="826659at2"/>
<evidence type="ECO:0008006" key="3">
    <source>
        <dbReference type="Google" id="ProtNLM"/>
    </source>
</evidence>
<protein>
    <recommendedName>
        <fullName evidence="3">Lipocalin-like domain-containing protein</fullName>
    </recommendedName>
</protein>
<dbReference type="Proteomes" id="UP000199138">
    <property type="component" value="Unassembled WGS sequence"/>
</dbReference>
<organism evidence="1 2">
    <name type="scientific">Pustulibacterium marinum</name>
    <dbReference type="NCBI Taxonomy" id="1224947"/>
    <lineage>
        <taxon>Bacteria</taxon>
        <taxon>Pseudomonadati</taxon>
        <taxon>Bacteroidota</taxon>
        <taxon>Flavobacteriia</taxon>
        <taxon>Flavobacteriales</taxon>
        <taxon>Flavobacteriaceae</taxon>
        <taxon>Pustulibacterium</taxon>
    </lineage>
</organism>
<keyword evidence="2" id="KW-1185">Reference proteome</keyword>
<reference evidence="1 2" key="1">
    <citation type="submission" date="2016-10" db="EMBL/GenBank/DDBJ databases">
        <authorList>
            <person name="de Groot N.N."/>
        </authorList>
    </citation>
    <scope>NUCLEOTIDE SEQUENCE [LARGE SCALE GENOMIC DNA]</scope>
    <source>
        <strain evidence="1 2">CGMCC 1.12333</strain>
    </source>
</reference>
<dbReference type="STRING" id="1224947.SAMN05216480_11835"/>
<gene>
    <name evidence="1" type="ORF">SAMN05216480_11835</name>
</gene>
<dbReference type="PROSITE" id="PS51257">
    <property type="entry name" value="PROKAR_LIPOPROTEIN"/>
    <property type="match status" value="1"/>
</dbReference>
<dbReference type="EMBL" id="FPBK01000018">
    <property type="protein sequence ID" value="SFU74369.1"/>
    <property type="molecule type" value="Genomic_DNA"/>
</dbReference>
<dbReference type="RefSeq" id="WP_093026351.1">
    <property type="nucleotide sequence ID" value="NZ_FPBK01000018.1"/>
</dbReference>
<dbReference type="AlphaFoldDB" id="A0A1I7IN90"/>
<evidence type="ECO:0000313" key="2">
    <source>
        <dbReference type="Proteomes" id="UP000199138"/>
    </source>
</evidence>
<evidence type="ECO:0000313" key="1">
    <source>
        <dbReference type="EMBL" id="SFU74369.1"/>
    </source>
</evidence>
<accession>A0A1I7IN90</accession>